<feature type="transmembrane region" description="Helical" evidence="1">
    <location>
        <begin position="119"/>
        <end position="145"/>
    </location>
</feature>
<name>A0ABV3DLA4_9ACTN</name>
<evidence type="ECO:0000313" key="3">
    <source>
        <dbReference type="Proteomes" id="UP001551482"/>
    </source>
</evidence>
<keyword evidence="3" id="KW-1185">Reference proteome</keyword>
<gene>
    <name evidence="2" type="ORF">AB0C36_23890</name>
</gene>
<keyword evidence="1" id="KW-0812">Transmembrane</keyword>
<dbReference type="EMBL" id="JBEZFP010000065">
    <property type="protein sequence ID" value="MEU8136540.1"/>
    <property type="molecule type" value="Genomic_DNA"/>
</dbReference>
<reference evidence="2 3" key="1">
    <citation type="submission" date="2024-06" db="EMBL/GenBank/DDBJ databases">
        <title>The Natural Products Discovery Center: Release of the First 8490 Sequenced Strains for Exploring Actinobacteria Biosynthetic Diversity.</title>
        <authorList>
            <person name="Kalkreuter E."/>
            <person name="Kautsar S.A."/>
            <person name="Yang D."/>
            <person name="Bader C.D."/>
            <person name="Teijaro C.N."/>
            <person name="Fluegel L."/>
            <person name="Davis C.M."/>
            <person name="Simpson J.R."/>
            <person name="Lauterbach L."/>
            <person name="Steele A.D."/>
            <person name="Gui C."/>
            <person name="Meng S."/>
            <person name="Li G."/>
            <person name="Viehrig K."/>
            <person name="Ye F."/>
            <person name="Su P."/>
            <person name="Kiefer A.F."/>
            <person name="Nichols A."/>
            <person name="Cepeda A.J."/>
            <person name="Yan W."/>
            <person name="Fan B."/>
            <person name="Jiang Y."/>
            <person name="Adhikari A."/>
            <person name="Zheng C.-J."/>
            <person name="Schuster L."/>
            <person name="Cowan T.M."/>
            <person name="Smanski M.J."/>
            <person name="Chevrette M.G."/>
            <person name="De Carvalho L.P.S."/>
            <person name="Shen B."/>
        </authorList>
    </citation>
    <scope>NUCLEOTIDE SEQUENCE [LARGE SCALE GENOMIC DNA]</scope>
    <source>
        <strain evidence="2 3">NPDC048946</strain>
    </source>
</reference>
<feature type="transmembrane region" description="Helical" evidence="1">
    <location>
        <begin position="82"/>
        <end position="107"/>
    </location>
</feature>
<organism evidence="2 3">
    <name type="scientific">Streptodolium elevatio</name>
    <dbReference type="NCBI Taxonomy" id="3157996"/>
    <lineage>
        <taxon>Bacteria</taxon>
        <taxon>Bacillati</taxon>
        <taxon>Actinomycetota</taxon>
        <taxon>Actinomycetes</taxon>
        <taxon>Kitasatosporales</taxon>
        <taxon>Streptomycetaceae</taxon>
        <taxon>Streptodolium</taxon>
    </lineage>
</organism>
<proteinExistence type="predicted"/>
<sequence length="400" mass="43745">MDRSGEFKTELSKLERALLNGAVELLPAEDRDRYREEWELDLMLETGQAARLRAARSNYTAAVRMTASAMTPRRIAKNVGSLLLTGLTVLGVWLVVGLFLTVTYWLGMLMTAPAPGSGAVPGLAFILAFGLPVAVALLAVAANVLHAEFVRPERQLREAADALMSGARPASPPPPPDGWWPWYTQQRPARFRGRTAPEDEQDPWKPDTLGEWSAFIAFLIGGLAVVLAYAGLLLVYADQLFMLWISDGRPFVVVQLDQSYVAGAVMSMCALALAVALGGLVCSEAAAMVFTALGYALGQAFALLLLLSRYAARACAPLHRKAVVPARLWIDHAWRWEPWRAAYATEQAFRQARRASWRASRASMLAEFDAHTLRRSYARQAATDILTATRAQTGTTRGDG</sequence>
<evidence type="ECO:0000313" key="2">
    <source>
        <dbReference type="EMBL" id="MEU8136540.1"/>
    </source>
</evidence>
<accession>A0ABV3DLA4</accession>
<feature type="transmembrane region" description="Helical" evidence="1">
    <location>
        <begin position="214"/>
        <end position="237"/>
    </location>
</feature>
<feature type="transmembrane region" description="Helical" evidence="1">
    <location>
        <begin position="260"/>
        <end position="282"/>
    </location>
</feature>
<dbReference type="Proteomes" id="UP001551482">
    <property type="component" value="Unassembled WGS sequence"/>
</dbReference>
<dbReference type="RefSeq" id="WP_358357145.1">
    <property type="nucleotide sequence ID" value="NZ_JBEZFP010000065.1"/>
</dbReference>
<evidence type="ECO:0000256" key="1">
    <source>
        <dbReference type="SAM" id="Phobius"/>
    </source>
</evidence>
<comment type="caution">
    <text evidence="2">The sequence shown here is derived from an EMBL/GenBank/DDBJ whole genome shotgun (WGS) entry which is preliminary data.</text>
</comment>
<keyword evidence="1" id="KW-0472">Membrane</keyword>
<protein>
    <submittedName>
        <fullName evidence="2">Uncharacterized protein</fullName>
    </submittedName>
</protein>
<keyword evidence="1" id="KW-1133">Transmembrane helix</keyword>
<feature type="transmembrane region" description="Helical" evidence="1">
    <location>
        <begin position="289"/>
        <end position="311"/>
    </location>
</feature>